<reference evidence="1" key="1">
    <citation type="submission" date="2017-07" db="EMBL/GenBank/DDBJ databases">
        <title>Taro Niue Genome Assembly and Annotation.</title>
        <authorList>
            <person name="Atibalentja N."/>
            <person name="Keating K."/>
            <person name="Fields C.J."/>
        </authorList>
    </citation>
    <scope>NUCLEOTIDE SEQUENCE</scope>
    <source>
        <strain evidence="1">Niue_2</strain>
        <tissue evidence="1">Leaf</tissue>
    </source>
</reference>
<evidence type="ECO:0000313" key="2">
    <source>
        <dbReference type="Proteomes" id="UP000652761"/>
    </source>
</evidence>
<dbReference type="AlphaFoldDB" id="A0A843XEM3"/>
<gene>
    <name evidence="1" type="ORF">Taro_050591</name>
</gene>
<accession>A0A843XEM3</accession>
<organism evidence="1 2">
    <name type="scientific">Colocasia esculenta</name>
    <name type="common">Wild taro</name>
    <name type="synonym">Arum esculentum</name>
    <dbReference type="NCBI Taxonomy" id="4460"/>
    <lineage>
        <taxon>Eukaryota</taxon>
        <taxon>Viridiplantae</taxon>
        <taxon>Streptophyta</taxon>
        <taxon>Embryophyta</taxon>
        <taxon>Tracheophyta</taxon>
        <taxon>Spermatophyta</taxon>
        <taxon>Magnoliopsida</taxon>
        <taxon>Liliopsida</taxon>
        <taxon>Araceae</taxon>
        <taxon>Aroideae</taxon>
        <taxon>Colocasieae</taxon>
        <taxon>Colocasia</taxon>
    </lineage>
</organism>
<name>A0A843XEM3_COLES</name>
<dbReference type="EMBL" id="NMUH01007649">
    <property type="protein sequence ID" value="MQM17617.1"/>
    <property type="molecule type" value="Genomic_DNA"/>
</dbReference>
<comment type="caution">
    <text evidence="1">The sequence shown here is derived from an EMBL/GenBank/DDBJ whole genome shotgun (WGS) entry which is preliminary data.</text>
</comment>
<proteinExistence type="predicted"/>
<dbReference type="Proteomes" id="UP000652761">
    <property type="component" value="Unassembled WGS sequence"/>
</dbReference>
<sequence>MALRALLGRRSYSSLGTLSSLLSSRSSAAALSLPAELVQPSEAMNSLGKWRTQHLLDKR</sequence>
<protein>
    <submittedName>
        <fullName evidence="1">Uncharacterized protein</fullName>
    </submittedName>
</protein>
<keyword evidence="2" id="KW-1185">Reference proteome</keyword>
<evidence type="ECO:0000313" key="1">
    <source>
        <dbReference type="EMBL" id="MQM17617.1"/>
    </source>
</evidence>